<accession>A0A0C1Y3Z7</accession>
<evidence type="ECO:0000313" key="1">
    <source>
        <dbReference type="EMBL" id="NEV68006.1"/>
    </source>
</evidence>
<sequence length="629" mass="69991">MTSSFSFAALDRFVASLEQSIQQAIAETMPDTTPTIRCRFQQGRLLVLSEDKVAAVTADDRDQRFTALAVALDQSLQATEVPDDILTDDGELSVRLYLRELGTASPYAARTWHWQQSLAIADLPDSEASEETEFKVEAPSPEVTSSSIVLVSPSHDDTADEAAASATPTSVWQAVKGWTEPGGWRQSWQAWSENWQELPWRSVLGLALAGVTVGAIAYGTTRPCTFGSCEERQTASDLSQETLDSLTGNPTPDEVQAARQDLQTAIRLVAAIPPWSSHYDAAQAELLRYRTQLSDLEWVIAAQKSATQASETSQEPPHPVPVWVEVHLLWQKAVNHLQRVPEESYLAGFANRKLREYEANYEAIGDRLVIEEAAEASLNEAIEAGDLAIAQTETATTLNDWRVAQREWNRAMQAISNIPQGTLAYEEARSLLSDYRRQSIQTRTRVTFEQSGERAYQDALAQAAQAQTAERNNQWTQAVSFWQEAYAQMRQVPKNTLRYADAQALLDSYQGSLKQAQTKLKQAVALQSIDEDLATLCPLADGICTYTYSPQQVTLMVREPYDSAIRQSISPPSTQGRLNRNDAIMAETHQLVQNIMQLGNQVQLPIVLYDDNRQLIARYKPEYGGFVKN</sequence>
<dbReference type="AlphaFoldDB" id="A0A0C1Y3Z7"/>
<reference evidence="1" key="1">
    <citation type="submission" date="2014-11" db="EMBL/GenBank/DDBJ databases">
        <authorList>
            <person name="Malar M.C."/>
            <person name="Sen D."/>
            <person name="Tripathy S."/>
        </authorList>
    </citation>
    <scope>NUCLEOTIDE SEQUENCE</scope>
    <source>
        <strain evidence="1">BDU141951</strain>
    </source>
</reference>
<gene>
    <name evidence="1" type="ORF">QQ91_012865</name>
</gene>
<comment type="caution">
    <text evidence="1">The sequence shown here is derived from an EMBL/GenBank/DDBJ whole genome shotgun (WGS) entry which is preliminary data.</text>
</comment>
<organism evidence="1">
    <name type="scientific">Lyngbya confervoides BDU141951</name>
    <dbReference type="NCBI Taxonomy" id="1574623"/>
    <lineage>
        <taxon>Bacteria</taxon>
        <taxon>Bacillati</taxon>
        <taxon>Cyanobacteriota</taxon>
        <taxon>Cyanophyceae</taxon>
        <taxon>Oscillatoriophycideae</taxon>
        <taxon>Oscillatoriales</taxon>
        <taxon>Microcoleaceae</taxon>
        <taxon>Lyngbya</taxon>
    </lineage>
</organism>
<dbReference type="EMBL" id="JTHE02000003">
    <property type="protein sequence ID" value="NEV68006.1"/>
    <property type="molecule type" value="Genomic_DNA"/>
</dbReference>
<proteinExistence type="predicted"/>
<name>A0A0C1Y3Z7_9CYAN</name>
<protein>
    <submittedName>
        <fullName evidence="1">Uncharacterized protein</fullName>
    </submittedName>
</protein>
<reference evidence="1" key="2">
    <citation type="journal article" date="2015" name="Genome Announc.">
        <title>Draft Genome Sequence of Filamentous Marine Cyanobacterium Lyngbya confervoides Strain BDU141951.</title>
        <authorList>
            <person name="Chandrababunaidu M.M."/>
            <person name="Sen D."/>
            <person name="Tripathy S."/>
        </authorList>
    </citation>
    <scope>NUCLEOTIDE SEQUENCE</scope>
    <source>
        <strain evidence="1">BDU141951</strain>
    </source>
</reference>
<reference evidence="1" key="3">
    <citation type="submission" date="2020-02" db="EMBL/GenBank/DDBJ databases">
        <authorList>
            <person name="Sarangi A.N."/>
            <person name="Ghosh S."/>
            <person name="Mukherjee M."/>
            <person name="Tripathy S."/>
        </authorList>
    </citation>
    <scope>NUCLEOTIDE SEQUENCE</scope>
    <source>
        <strain evidence="1">BDU141951</strain>
    </source>
</reference>